<proteinExistence type="predicted"/>
<dbReference type="RefSeq" id="WP_308451090.1">
    <property type="nucleotide sequence ID" value="NZ_JAJEPU010000013.1"/>
</dbReference>
<protein>
    <submittedName>
        <fullName evidence="6">M14 family metallopeptidase</fullName>
    </submittedName>
</protein>
<dbReference type="Pfam" id="PF24827">
    <property type="entry name" value="AstE_AspA_cat"/>
    <property type="match status" value="1"/>
</dbReference>
<evidence type="ECO:0000256" key="2">
    <source>
        <dbReference type="ARBA" id="ARBA00022723"/>
    </source>
</evidence>
<keyword evidence="7" id="KW-1185">Reference proteome</keyword>
<accession>A0AAE3AR55</accession>
<comment type="caution">
    <text evidence="6">The sequence shown here is derived from an EMBL/GenBank/DDBJ whole genome shotgun (WGS) entry which is preliminary data.</text>
</comment>
<evidence type="ECO:0000256" key="4">
    <source>
        <dbReference type="ARBA" id="ARBA00022833"/>
    </source>
</evidence>
<evidence type="ECO:0000256" key="3">
    <source>
        <dbReference type="ARBA" id="ARBA00022801"/>
    </source>
</evidence>
<keyword evidence="3" id="KW-0378">Hydrolase</keyword>
<dbReference type="Gene3D" id="3.40.630.10">
    <property type="entry name" value="Zn peptidases"/>
    <property type="match status" value="1"/>
</dbReference>
<sequence length="312" mass="34185">MTMDVVSVGLAVDEQLRVKKHVLEPDGYDGSGKRICIVTGTHGDELEGQYVCYEVNRRIREHKECLKGRVEIYPALNPLGVDSISRGIPMFDLDMNRIFPGSEGGSVAEHIAEKIVQDIAGADLCLDIHASNIFLREIPQARINVNVADGLLPFAKRLNLDFVWVHAAATVLESTLAHSLNSIGTPTVVVEMGVGMRLTESFCHQLTDGIFCVMKDLGIWDGETIEPKEPIVSEDGKVGFLNAGAPGIFVPCVEHWRNVEEGELIGRILNPLEGTVEEEVRAPIHGMLFTLREYPVVSCGSLLARVLGGDYE</sequence>
<evidence type="ECO:0000313" key="6">
    <source>
        <dbReference type="EMBL" id="MCC2164437.1"/>
    </source>
</evidence>
<dbReference type="InterPro" id="IPR053138">
    <property type="entry name" value="N-alpha-Ac-DABA_deacetylase"/>
</dbReference>
<dbReference type="CDD" id="cd06253">
    <property type="entry name" value="M14_ASTE_ASPA-like"/>
    <property type="match status" value="1"/>
</dbReference>
<dbReference type="EMBL" id="JAJEPU010000013">
    <property type="protein sequence ID" value="MCC2164437.1"/>
    <property type="molecule type" value="Genomic_DNA"/>
</dbReference>
<dbReference type="AlphaFoldDB" id="A0AAE3AR55"/>
<dbReference type="GO" id="GO:0016788">
    <property type="term" value="F:hydrolase activity, acting on ester bonds"/>
    <property type="evidence" value="ECO:0007669"/>
    <property type="project" value="InterPro"/>
</dbReference>
<dbReference type="PANTHER" id="PTHR37326:SF1">
    <property type="entry name" value="BLL3975 PROTEIN"/>
    <property type="match status" value="1"/>
</dbReference>
<keyword evidence="4" id="KW-0862">Zinc</keyword>
<evidence type="ECO:0000256" key="1">
    <source>
        <dbReference type="ARBA" id="ARBA00001947"/>
    </source>
</evidence>
<gene>
    <name evidence="6" type="ORF">LKD32_06010</name>
</gene>
<comment type="cofactor">
    <cofactor evidence="1">
        <name>Zn(2+)</name>
        <dbReference type="ChEBI" id="CHEBI:29105"/>
    </cofactor>
</comment>
<dbReference type="PANTHER" id="PTHR37326">
    <property type="entry name" value="BLL3975 PROTEIN"/>
    <property type="match status" value="1"/>
</dbReference>
<dbReference type="Proteomes" id="UP001198962">
    <property type="component" value="Unassembled WGS sequence"/>
</dbReference>
<name>A0AAE3AR55_9FIRM</name>
<dbReference type="GO" id="GO:0046872">
    <property type="term" value="F:metal ion binding"/>
    <property type="evidence" value="ECO:0007669"/>
    <property type="project" value="UniProtKB-KW"/>
</dbReference>
<dbReference type="SUPFAM" id="SSF53187">
    <property type="entry name" value="Zn-dependent exopeptidases"/>
    <property type="match status" value="1"/>
</dbReference>
<evidence type="ECO:0000313" key="7">
    <source>
        <dbReference type="Proteomes" id="UP001198962"/>
    </source>
</evidence>
<evidence type="ECO:0000259" key="5">
    <source>
        <dbReference type="Pfam" id="PF24827"/>
    </source>
</evidence>
<keyword evidence="2" id="KW-0479">Metal-binding</keyword>
<feature type="domain" description="Succinylglutamate desuccinylase/Aspartoacylase catalytic" evidence="5">
    <location>
        <begin position="32"/>
        <end position="214"/>
    </location>
</feature>
<dbReference type="InterPro" id="IPR055438">
    <property type="entry name" value="AstE_AspA_cat"/>
</dbReference>
<reference evidence="6" key="1">
    <citation type="submission" date="2021-10" db="EMBL/GenBank/DDBJ databases">
        <title>Anaerobic single-cell dispensing facilitates the cultivation of human gut bacteria.</title>
        <authorList>
            <person name="Afrizal A."/>
        </authorList>
    </citation>
    <scope>NUCLEOTIDE SEQUENCE</scope>
    <source>
        <strain evidence="6">CLA-AA-H274</strain>
    </source>
</reference>
<organism evidence="6 7">
    <name type="scientific">Brotaphodocola catenula</name>
    <dbReference type="NCBI Taxonomy" id="2885361"/>
    <lineage>
        <taxon>Bacteria</taxon>
        <taxon>Bacillati</taxon>
        <taxon>Bacillota</taxon>
        <taxon>Clostridia</taxon>
        <taxon>Lachnospirales</taxon>
        <taxon>Lachnospiraceae</taxon>
        <taxon>Brotaphodocola</taxon>
    </lineage>
</organism>